<evidence type="ECO:0000259" key="1">
    <source>
        <dbReference type="Pfam" id="PF12146"/>
    </source>
</evidence>
<proteinExistence type="predicted"/>
<sequence length="280" mass="30439">MDERVSSDALPLQAEDGHRWQLLARIPAQPQAALLWMPALGVAAKHYLPFADALAARGTAVFVHEWRGNGSSILRPGRASDWGYRELLIHDLPCSEAAIAARLPRLDLTFGGHSLGGQLACCRLALAPNVAQHLWLVASGAPYWRAFPAPVRYGLPLAYRFLPWLADRLGRLPGRRLGFGGEESRGLIGDWARSALSGRYAAAGIGIDIEAALGALSVDVHAVVMENDWLAPASSVRFLLSKMRHSRATVTLLGDHALQARADHFSWMQQPAALAELLTR</sequence>
<dbReference type="RefSeq" id="WP_386810873.1">
    <property type="nucleotide sequence ID" value="NZ_JBHTIH010000002.1"/>
</dbReference>
<gene>
    <name evidence="2" type="ORF">ACFQZQ_01245</name>
</gene>
<dbReference type="InterPro" id="IPR029058">
    <property type="entry name" value="AB_hydrolase_fold"/>
</dbReference>
<dbReference type="PIRSF" id="PIRSF037442">
    <property type="entry name" value="UCP037442_abhydr"/>
    <property type="match status" value="1"/>
</dbReference>
<evidence type="ECO:0000313" key="3">
    <source>
        <dbReference type="Proteomes" id="UP001597090"/>
    </source>
</evidence>
<accession>A0ABW2YM70</accession>
<dbReference type="GO" id="GO:0004177">
    <property type="term" value="F:aminopeptidase activity"/>
    <property type="evidence" value="ECO:0007669"/>
    <property type="project" value="UniProtKB-KW"/>
</dbReference>
<organism evidence="2 3">
    <name type="scientific">Lysobacter koreensis</name>
    <dbReference type="NCBI Taxonomy" id="266122"/>
    <lineage>
        <taxon>Bacteria</taxon>
        <taxon>Pseudomonadati</taxon>
        <taxon>Pseudomonadota</taxon>
        <taxon>Gammaproteobacteria</taxon>
        <taxon>Lysobacterales</taxon>
        <taxon>Lysobacteraceae</taxon>
        <taxon>Lysobacter</taxon>
    </lineage>
</organism>
<dbReference type="Gene3D" id="3.40.50.1820">
    <property type="entry name" value="alpha/beta hydrolase"/>
    <property type="match status" value="1"/>
</dbReference>
<dbReference type="Proteomes" id="UP001597090">
    <property type="component" value="Unassembled WGS sequence"/>
</dbReference>
<keyword evidence="3" id="KW-1185">Reference proteome</keyword>
<dbReference type="SUPFAM" id="SSF53474">
    <property type="entry name" value="alpha/beta-Hydrolases"/>
    <property type="match status" value="1"/>
</dbReference>
<dbReference type="Pfam" id="PF12146">
    <property type="entry name" value="Hydrolase_4"/>
    <property type="match status" value="1"/>
</dbReference>
<keyword evidence="2" id="KW-0645">Protease</keyword>
<evidence type="ECO:0000313" key="2">
    <source>
        <dbReference type="EMBL" id="MFD0737916.1"/>
    </source>
</evidence>
<name>A0ABW2YM70_9GAMM</name>
<comment type="caution">
    <text evidence="2">The sequence shown here is derived from an EMBL/GenBank/DDBJ whole genome shotgun (WGS) entry which is preliminary data.</text>
</comment>
<keyword evidence="2" id="KW-0378">Hydrolase</keyword>
<dbReference type="InterPro" id="IPR017208">
    <property type="entry name" value="UCP037442_abhydr"/>
</dbReference>
<dbReference type="EMBL" id="JBHTIH010000002">
    <property type="protein sequence ID" value="MFD0737916.1"/>
    <property type="molecule type" value="Genomic_DNA"/>
</dbReference>
<feature type="domain" description="Serine aminopeptidase S33" evidence="1">
    <location>
        <begin position="29"/>
        <end position="166"/>
    </location>
</feature>
<dbReference type="InterPro" id="IPR022742">
    <property type="entry name" value="Hydrolase_4"/>
</dbReference>
<keyword evidence="2" id="KW-0031">Aminopeptidase</keyword>
<protein>
    <submittedName>
        <fullName evidence="2">Serine aminopeptidase domain-containing protein</fullName>
    </submittedName>
</protein>
<reference evidence="3" key="1">
    <citation type="journal article" date="2019" name="Int. J. Syst. Evol. Microbiol.">
        <title>The Global Catalogue of Microorganisms (GCM) 10K type strain sequencing project: providing services to taxonomists for standard genome sequencing and annotation.</title>
        <authorList>
            <consortium name="The Broad Institute Genomics Platform"/>
            <consortium name="The Broad Institute Genome Sequencing Center for Infectious Disease"/>
            <person name="Wu L."/>
            <person name="Ma J."/>
        </authorList>
    </citation>
    <scope>NUCLEOTIDE SEQUENCE [LARGE SCALE GENOMIC DNA]</scope>
    <source>
        <strain evidence="3">CCUG 55491</strain>
    </source>
</reference>